<dbReference type="PROSITE" id="PS50181">
    <property type="entry name" value="FBOX"/>
    <property type="match status" value="1"/>
</dbReference>
<gene>
    <name evidence="2" type="ORF">TWF718_008198</name>
</gene>
<dbReference type="AlphaFoldDB" id="A0AAN8N4P1"/>
<evidence type="ECO:0000313" key="2">
    <source>
        <dbReference type="EMBL" id="KAK6342812.1"/>
    </source>
</evidence>
<feature type="domain" description="F-box" evidence="1">
    <location>
        <begin position="8"/>
        <end position="59"/>
    </location>
</feature>
<dbReference type="SUPFAM" id="SSF81383">
    <property type="entry name" value="F-box domain"/>
    <property type="match status" value="1"/>
</dbReference>
<evidence type="ECO:0000313" key="3">
    <source>
        <dbReference type="Proteomes" id="UP001313282"/>
    </source>
</evidence>
<organism evidence="2 3">
    <name type="scientific">Orbilia javanica</name>
    <dbReference type="NCBI Taxonomy" id="47235"/>
    <lineage>
        <taxon>Eukaryota</taxon>
        <taxon>Fungi</taxon>
        <taxon>Dikarya</taxon>
        <taxon>Ascomycota</taxon>
        <taxon>Pezizomycotina</taxon>
        <taxon>Orbiliomycetes</taxon>
        <taxon>Orbiliales</taxon>
        <taxon>Orbiliaceae</taxon>
        <taxon>Orbilia</taxon>
    </lineage>
</organism>
<dbReference type="Proteomes" id="UP001313282">
    <property type="component" value="Unassembled WGS sequence"/>
</dbReference>
<dbReference type="InterPro" id="IPR001810">
    <property type="entry name" value="F-box_dom"/>
</dbReference>
<proteinExistence type="predicted"/>
<dbReference type="CDD" id="cd09917">
    <property type="entry name" value="F-box_SF"/>
    <property type="match status" value="1"/>
</dbReference>
<dbReference type="Pfam" id="PF00646">
    <property type="entry name" value="F-box"/>
    <property type="match status" value="1"/>
</dbReference>
<keyword evidence="3" id="KW-1185">Reference proteome</keyword>
<reference evidence="2 3" key="1">
    <citation type="submission" date="2019-10" db="EMBL/GenBank/DDBJ databases">
        <authorList>
            <person name="Palmer J.M."/>
        </authorList>
    </citation>
    <scope>NUCLEOTIDE SEQUENCE [LARGE SCALE GENOMIC DNA]</scope>
    <source>
        <strain evidence="2 3">TWF718</strain>
    </source>
</reference>
<dbReference type="EMBL" id="JAVHNR010000005">
    <property type="protein sequence ID" value="KAK6342812.1"/>
    <property type="molecule type" value="Genomic_DNA"/>
</dbReference>
<name>A0AAN8N4P1_9PEZI</name>
<sequence>MSNSIKRRPNLENLPIDLKIEIFESLDSIYDLDALSATCTTFHNILKTPKNISNIYLNLLSRGDLGDLLRVLSAVRAYGRDGRIQTLEDESLPTPNRTGYLQELLGYRSTARWFSNQLFTSIGRKLARFLPNSSTEAFIPSRKEKERIDEMFLMIWIFAETSYVSLLRRSRGTSGAEKYGDSLDDLYSRVMSGYTLAVSADVGVMYSAGMFLSGMLTPAVLRYVGTLSQEEIIAIGDEVGCLDSYHKIGVPDVILLKYGLNGYQEILTKDDDEQDRIIQECYSSVIQSRSWNTVGYIYGYYTPSFVKLIDCIWEGSNDGSQDAIYARPLWKNPGSTSKAGVPPWDQGEGFDIDVIFCDDYRLEKLGYFPPGMIEGSSRGFRQTDALEDRIQVEPCNCEDGWWCPRKYEIWKNEAGPVEVDEDAPGWGVHLKRRAEKLEDRILANWARMADMAPSTE</sequence>
<protein>
    <recommendedName>
        <fullName evidence="1">F-box domain-containing protein</fullName>
    </recommendedName>
</protein>
<comment type="caution">
    <text evidence="2">The sequence shown here is derived from an EMBL/GenBank/DDBJ whole genome shotgun (WGS) entry which is preliminary data.</text>
</comment>
<accession>A0AAN8N4P1</accession>
<evidence type="ECO:0000259" key="1">
    <source>
        <dbReference type="PROSITE" id="PS50181"/>
    </source>
</evidence>
<dbReference type="InterPro" id="IPR036047">
    <property type="entry name" value="F-box-like_dom_sf"/>
</dbReference>